<evidence type="ECO:0000256" key="1">
    <source>
        <dbReference type="SAM" id="Phobius"/>
    </source>
</evidence>
<dbReference type="Pfam" id="PF13630">
    <property type="entry name" value="SdpI"/>
    <property type="match status" value="1"/>
</dbReference>
<dbReference type="RefSeq" id="WP_406766790.1">
    <property type="nucleotide sequence ID" value="NZ_JBJHZY010000006.1"/>
</dbReference>
<reference evidence="2 3" key="1">
    <citation type="submission" date="2024-11" db="EMBL/GenBank/DDBJ databases">
        <authorList>
            <person name="Heng Y.C."/>
            <person name="Lim A.C.H."/>
            <person name="Lee J.K.Y."/>
            <person name="Kittelmann S."/>
        </authorList>
    </citation>
    <scope>NUCLEOTIDE SEQUENCE [LARGE SCALE GENOMIC DNA]</scope>
    <source>
        <strain evidence="2 3">WILCCON 0202</strain>
    </source>
</reference>
<keyword evidence="1" id="KW-0812">Transmembrane</keyword>
<feature type="transmembrane region" description="Helical" evidence="1">
    <location>
        <begin position="50"/>
        <end position="71"/>
    </location>
</feature>
<keyword evidence="3" id="KW-1185">Reference proteome</keyword>
<name>A0ABW8U0D7_9CLOT</name>
<dbReference type="EMBL" id="JBJHZY010000006">
    <property type="protein sequence ID" value="MFL0270158.1"/>
    <property type="molecule type" value="Genomic_DNA"/>
</dbReference>
<feature type="transmembrane region" description="Helical" evidence="1">
    <location>
        <begin position="6"/>
        <end position="23"/>
    </location>
</feature>
<dbReference type="InterPro" id="IPR025962">
    <property type="entry name" value="SdpI/YhfL"/>
</dbReference>
<evidence type="ECO:0000313" key="3">
    <source>
        <dbReference type="Proteomes" id="UP001623661"/>
    </source>
</evidence>
<dbReference type="InterPro" id="IPR036259">
    <property type="entry name" value="MFS_trans_sf"/>
</dbReference>
<comment type="caution">
    <text evidence="2">The sequence shown here is derived from an EMBL/GenBank/DDBJ whole genome shotgun (WGS) entry which is preliminary data.</text>
</comment>
<sequence>MEFFTSGIIGVAVAILGLILRAYPPEQINNNHGYKTPFAMKNKDTWCEGNHFCGTMLLFSGIIFIPLSILMRYLYSNNLSKNLSILVLFILFIVSIIFTEIHLRKLFDKNGIKKQN</sequence>
<gene>
    <name evidence="2" type="ORF">ACJDUH_18925</name>
</gene>
<feature type="transmembrane region" description="Helical" evidence="1">
    <location>
        <begin position="83"/>
        <end position="103"/>
    </location>
</feature>
<keyword evidence="1" id="KW-0472">Membrane</keyword>
<accession>A0ABW8U0D7</accession>
<keyword evidence="1" id="KW-1133">Transmembrane helix</keyword>
<proteinExistence type="predicted"/>
<protein>
    <submittedName>
        <fullName evidence="2">SdpI family protein</fullName>
    </submittedName>
</protein>
<evidence type="ECO:0000313" key="2">
    <source>
        <dbReference type="EMBL" id="MFL0270158.1"/>
    </source>
</evidence>
<organism evidence="2 3">
    <name type="scientific">Candidatus Clostridium radicumherbarum</name>
    <dbReference type="NCBI Taxonomy" id="3381662"/>
    <lineage>
        <taxon>Bacteria</taxon>
        <taxon>Bacillati</taxon>
        <taxon>Bacillota</taxon>
        <taxon>Clostridia</taxon>
        <taxon>Eubacteriales</taxon>
        <taxon>Clostridiaceae</taxon>
        <taxon>Clostridium</taxon>
    </lineage>
</organism>
<dbReference type="SUPFAM" id="SSF103473">
    <property type="entry name" value="MFS general substrate transporter"/>
    <property type="match status" value="1"/>
</dbReference>
<dbReference type="Proteomes" id="UP001623661">
    <property type="component" value="Unassembled WGS sequence"/>
</dbReference>